<organism evidence="1 2">
    <name type="scientific">Pseudochrobactrum asaccharolyticum</name>
    <dbReference type="NCBI Taxonomy" id="354351"/>
    <lineage>
        <taxon>Bacteria</taxon>
        <taxon>Pseudomonadati</taxon>
        <taxon>Pseudomonadota</taxon>
        <taxon>Alphaproteobacteria</taxon>
        <taxon>Hyphomicrobiales</taxon>
        <taxon>Brucellaceae</taxon>
        <taxon>Pseudochrobactrum</taxon>
    </lineage>
</organism>
<protein>
    <submittedName>
        <fullName evidence="1">Uncharacterized protein</fullName>
    </submittedName>
</protein>
<sequence>MIIFDFSGIKSEVSGRIKRLNNKHVTPAIDPVLRTYNKTAGGYDGKL</sequence>
<name>A0A366E2R0_9HYPH</name>
<gene>
    <name evidence="1" type="ORF">DFR47_103262</name>
</gene>
<dbReference type="EMBL" id="QNRH01000003">
    <property type="protein sequence ID" value="RBO95698.1"/>
    <property type="molecule type" value="Genomic_DNA"/>
</dbReference>
<dbReference type="Proteomes" id="UP000252893">
    <property type="component" value="Unassembled WGS sequence"/>
</dbReference>
<dbReference type="AlphaFoldDB" id="A0A366E2R0"/>
<comment type="caution">
    <text evidence="1">The sequence shown here is derived from an EMBL/GenBank/DDBJ whole genome shotgun (WGS) entry which is preliminary data.</text>
</comment>
<evidence type="ECO:0000313" key="2">
    <source>
        <dbReference type="Proteomes" id="UP000252893"/>
    </source>
</evidence>
<reference evidence="1 2" key="1">
    <citation type="submission" date="2018-06" db="EMBL/GenBank/DDBJ databases">
        <title>Genomic Encyclopedia of Type Strains, Phase IV (KMG-IV): sequencing the most valuable type-strain genomes for metagenomic binning, comparative biology and taxonomic classification.</title>
        <authorList>
            <person name="Goeker M."/>
        </authorList>
    </citation>
    <scope>NUCLEOTIDE SEQUENCE [LARGE SCALE GENOMIC DNA]</scope>
    <source>
        <strain evidence="1 2">DSM 25619</strain>
    </source>
</reference>
<evidence type="ECO:0000313" key="1">
    <source>
        <dbReference type="EMBL" id="RBO95698.1"/>
    </source>
</evidence>
<keyword evidence="2" id="KW-1185">Reference proteome</keyword>
<proteinExistence type="predicted"/>
<accession>A0A366E2R0</accession>